<evidence type="ECO:0000313" key="6">
    <source>
        <dbReference type="Proteomes" id="UP000253551"/>
    </source>
</evidence>
<dbReference type="Pfam" id="PF06371">
    <property type="entry name" value="Drf_GBD"/>
    <property type="match status" value="1"/>
</dbReference>
<evidence type="ECO:0000313" key="5">
    <source>
        <dbReference type="EMBL" id="RCI04590.1"/>
    </source>
</evidence>
<evidence type="ECO:0000256" key="3">
    <source>
        <dbReference type="SAM" id="MobiDB-lite"/>
    </source>
</evidence>
<sequence length="590" mass="67916">MSPNSSPKNQGKRRMLSIKNKPISHRQIITNNATFEPGAAEIHFAQDQGIPPEREVNTLFNDLLERRGIDDPGIKRNMKNWNLAKKWLLLNQELQAEMLVSGIKPKEQPHSSRSNSLDELRPQKSLSTPTRLIDRPHPIITTTSISVSPRTPTKSISPQPLDHDQNLPGFFIRKFLDPNLRSVTIAIAARLEVSLRTRSVDWVSEFIQLKGFHVLSYALDYLNHTTEYRKDVALELEVEIVKSIKAIINTKRGQKEAMDHPEYIHTVIFSILCPQWQTRKLVSELLVFLCYSGGHEHVFRGFEILRKFKKDIGLFDSWMTDFKNTLGDQIVWTSLIEYALSNMILVNTLIKIPLDVNDRVYMGNQFNASGLQSILPKLKEFDDDLLNIQIHACKETLEADMDEAFSEDVSLCSDTSQPNELFDRVAESLADSPRASEQFLSVLKYLLWIHGDADTKYYYYRMIHTLIQQIVMDRRPHENTENFSSTFGVAVGTLIQGYRDADRLKGIESESKRLREQYESILTERDELMAEIARLRITPTQLESDDMNRRLDELKDENESLRNLLKTSKETIAMLQDRTAEVSLERDLSV</sequence>
<dbReference type="SMART" id="SM01139">
    <property type="entry name" value="Drf_FH3"/>
    <property type="match status" value="1"/>
</dbReference>
<comment type="similarity">
    <text evidence="1">Belongs to the formin homology family. BNI1 subfamily.</text>
</comment>
<dbReference type="GO" id="GO:0051016">
    <property type="term" value="P:barbed-end actin filament capping"/>
    <property type="evidence" value="ECO:0007669"/>
    <property type="project" value="TreeGrafter"/>
</dbReference>
<evidence type="ECO:0000259" key="4">
    <source>
        <dbReference type="PROSITE" id="PS51232"/>
    </source>
</evidence>
<dbReference type="SUPFAM" id="SSF48371">
    <property type="entry name" value="ARM repeat"/>
    <property type="match status" value="1"/>
</dbReference>
<gene>
    <name evidence="5" type="ORF">CU098_012802</name>
</gene>
<dbReference type="EMBL" id="PJQM01000637">
    <property type="protein sequence ID" value="RCI04590.1"/>
    <property type="molecule type" value="Genomic_DNA"/>
</dbReference>
<protein>
    <recommendedName>
        <fullName evidence="4">GBD/FH3 domain-containing protein</fullName>
    </recommendedName>
</protein>
<evidence type="ECO:0000256" key="1">
    <source>
        <dbReference type="ARBA" id="ARBA00037935"/>
    </source>
</evidence>
<dbReference type="InterPro" id="IPR051661">
    <property type="entry name" value="Actin_filament_regulator"/>
</dbReference>
<dbReference type="GO" id="GO:0005938">
    <property type="term" value="C:cell cortex"/>
    <property type="evidence" value="ECO:0007669"/>
    <property type="project" value="UniProtKB-ARBA"/>
</dbReference>
<dbReference type="InterPro" id="IPR010473">
    <property type="entry name" value="GTPase-bd"/>
</dbReference>
<dbReference type="InterPro" id="IPR014768">
    <property type="entry name" value="GBD/FH3_dom"/>
</dbReference>
<feature type="region of interest" description="Disordered" evidence="3">
    <location>
        <begin position="102"/>
        <end position="133"/>
    </location>
</feature>
<dbReference type="GO" id="GO:0051017">
    <property type="term" value="P:actin filament bundle assembly"/>
    <property type="evidence" value="ECO:0007669"/>
    <property type="project" value="TreeGrafter"/>
</dbReference>
<dbReference type="GO" id="GO:0015629">
    <property type="term" value="C:actin cytoskeleton"/>
    <property type="evidence" value="ECO:0007669"/>
    <property type="project" value="UniProtKB-ARBA"/>
</dbReference>
<dbReference type="STRING" id="4846.A0A367KR28"/>
<accession>A0A367KR28</accession>
<dbReference type="SMART" id="SM01140">
    <property type="entry name" value="Drf_GBD"/>
    <property type="match status" value="1"/>
</dbReference>
<feature type="domain" description="GBD/FH3" evidence="4">
    <location>
        <begin position="48"/>
        <end position="478"/>
    </location>
</feature>
<keyword evidence="2" id="KW-0175">Coiled coil</keyword>
<dbReference type="Proteomes" id="UP000253551">
    <property type="component" value="Unassembled WGS sequence"/>
</dbReference>
<dbReference type="InterPro" id="IPR016024">
    <property type="entry name" value="ARM-type_fold"/>
</dbReference>
<dbReference type="PROSITE" id="PS51232">
    <property type="entry name" value="GBD_FH3"/>
    <property type="match status" value="1"/>
</dbReference>
<feature type="non-terminal residue" evidence="5">
    <location>
        <position position="590"/>
    </location>
</feature>
<comment type="caution">
    <text evidence="5">The sequence shown here is derived from an EMBL/GenBank/DDBJ whole genome shotgun (WGS) entry which is preliminary data.</text>
</comment>
<dbReference type="PANTHER" id="PTHR47102:SF2">
    <property type="entry name" value="PROTEIN BNI1"/>
    <property type="match status" value="1"/>
</dbReference>
<evidence type="ECO:0000256" key="2">
    <source>
        <dbReference type="SAM" id="Coils"/>
    </source>
</evidence>
<dbReference type="InterPro" id="IPR011989">
    <property type="entry name" value="ARM-like"/>
</dbReference>
<name>A0A367KR28_RHIST</name>
<feature type="compositionally biased region" description="Basic and acidic residues" evidence="3">
    <location>
        <begin position="104"/>
        <end position="122"/>
    </location>
</feature>
<dbReference type="GO" id="GO:1903475">
    <property type="term" value="P:mitotic actomyosin contractile ring assembly"/>
    <property type="evidence" value="ECO:0007669"/>
    <property type="project" value="TreeGrafter"/>
</dbReference>
<proteinExistence type="inferred from homology"/>
<reference evidence="5 6" key="1">
    <citation type="journal article" date="2018" name="G3 (Bethesda)">
        <title>Phylogenetic and Phylogenomic Definition of Rhizopus Species.</title>
        <authorList>
            <person name="Gryganskyi A.P."/>
            <person name="Golan J."/>
            <person name="Dolatabadi S."/>
            <person name="Mondo S."/>
            <person name="Robb S."/>
            <person name="Idnurm A."/>
            <person name="Muszewska A."/>
            <person name="Steczkiewicz K."/>
            <person name="Masonjones S."/>
            <person name="Liao H.L."/>
            <person name="Gajdeczka M.T."/>
            <person name="Anike F."/>
            <person name="Vuek A."/>
            <person name="Anishchenko I.M."/>
            <person name="Voigt K."/>
            <person name="de Hoog G.S."/>
            <person name="Smith M.E."/>
            <person name="Heitman J."/>
            <person name="Vilgalys R."/>
            <person name="Stajich J.E."/>
        </authorList>
    </citation>
    <scope>NUCLEOTIDE SEQUENCE [LARGE SCALE GENOMIC DNA]</scope>
    <source>
        <strain evidence="5 6">LSU 92-RS-03</strain>
    </source>
</reference>
<organism evidence="5 6">
    <name type="scientific">Rhizopus stolonifer</name>
    <name type="common">Rhizopus nigricans</name>
    <dbReference type="NCBI Taxonomy" id="4846"/>
    <lineage>
        <taxon>Eukaryota</taxon>
        <taxon>Fungi</taxon>
        <taxon>Fungi incertae sedis</taxon>
        <taxon>Mucoromycota</taxon>
        <taxon>Mucoromycotina</taxon>
        <taxon>Mucoromycetes</taxon>
        <taxon>Mucorales</taxon>
        <taxon>Mucorineae</taxon>
        <taxon>Rhizopodaceae</taxon>
        <taxon>Rhizopus</taxon>
    </lineage>
</organism>
<dbReference type="AlphaFoldDB" id="A0A367KR28"/>
<dbReference type="GO" id="GO:0003779">
    <property type="term" value="F:actin binding"/>
    <property type="evidence" value="ECO:0007669"/>
    <property type="project" value="InterPro"/>
</dbReference>
<dbReference type="PANTHER" id="PTHR47102">
    <property type="entry name" value="PROTEIN BNI1"/>
    <property type="match status" value="1"/>
</dbReference>
<dbReference type="GO" id="GO:0031267">
    <property type="term" value="F:small GTPase binding"/>
    <property type="evidence" value="ECO:0007669"/>
    <property type="project" value="InterPro"/>
</dbReference>
<dbReference type="Gene3D" id="1.25.10.10">
    <property type="entry name" value="Leucine-rich Repeat Variant"/>
    <property type="match status" value="1"/>
</dbReference>
<keyword evidence="6" id="KW-1185">Reference proteome</keyword>
<dbReference type="GO" id="GO:0043332">
    <property type="term" value="C:mating projection tip"/>
    <property type="evidence" value="ECO:0007669"/>
    <property type="project" value="TreeGrafter"/>
</dbReference>
<dbReference type="Pfam" id="PF06367">
    <property type="entry name" value="Drf_FH3"/>
    <property type="match status" value="1"/>
</dbReference>
<feature type="coiled-coil region" evidence="2">
    <location>
        <begin position="504"/>
        <end position="578"/>
    </location>
</feature>
<dbReference type="OrthoDB" id="1104827at2759"/>
<dbReference type="GO" id="GO:0032153">
    <property type="term" value="C:cell division site"/>
    <property type="evidence" value="ECO:0007669"/>
    <property type="project" value="TreeGrafter"/>
</dbReference>
<dbReference type="InterPro" id="IPR010472">
    <property type="entry name" value="FH3_dom"/>
</dbReference>
<dbReference type="Gene3D" id="1.10.238.150">
    <property type="entry name" value="Formin, FH3 diaphanous domain"/>
    <property type="match status" value="1"/>
</dbReference>